<dbReference type="GO" id="GO:0050821">
    <property type="term" value="P:protein stabilization"/>
    <property type="evidence" value="ECO:0007669"/>
    <property type="project" value="UniProtKB-UniRule"/>
</dbReference>
<dbReference type="SMART" id="SM01070">
    <property type="entry name" value="CDC37_M"/>
    <property type="match status" value="1"/>
</dbReference>
<dbReference type="PANTHER" id="PTHR12800">
    <property type="entry name" value="CDC37-RELATED"/>
    <property type="match status" value="1"/>
</dbReference>
<evidence type="ECO:0000256" key="2">
    <source>
        <dbReference type="ARBA" id="ARBA00006222"/>
    </source>
</evidence>
<dbReference type="GeneTree" id="ENSGT00390000013443"/>
<evidence type="ECO:0000256" key="3">
    <source>
        <dbReference type="ARBA" id="ARBA00020496"/>
    </source>
</evidence>
<organism evidence="9 10">
    <name type="scientific">Xiphophorus couchianus</name>
    <name type="common">Monterrey platyfish</name>
    <dbReference type="NCBI Taxonomy" id="32473"/>
    <lineage>
        <taxon>Eukaryota</taxon>
        <taxon>Metazoa</taxon>
        <taxon>Chordata</taxon>
        <taxon>Craniata</taxon>
        <taxon>Vertebrata</taxon>
        <taxon>Euteleostomi</taxon>
        <taxon>Actinopterygii</taxon>
        <taxon>Neopterygii</taxon>
        <taxon>Teleostei</taxon>
        <taxon>Neoteleostei</taxon>
        <taxon>Acanthomorphata</taxon>
        <taxon>Ovalentaria</taxon>
        <taxon>Atherinomorphae</taxon>
        <taxon>Cyprinodontiformes</taxon>
        <taxon>Poeciliidae</taxon>
        <taxon>Poeciliinae</taxon>
        <taxon>Xiphophorus</taxon>
    </lineage>
</organism>
<dbReference type="InterPro" id="IPR004918">
    <property type="entry name" value="Cdc37"/>
</dbReference>
<dbReference type="GO" id="GO:0031072">
    <property type="term" value="F:heat shock protein binding"/>
    <property type="evidence" value="ECO:0007669"/>
    <property type="project" value="UniProtKB-UniRule"/>
</dbReference>
<dbReference type="AlphaFoldDB" id="A0A3B5MCX3"/>
<evidence type="ECO:0000256" key="5">
    <source>
        <dbReference type="RuleBase" id="RU369110"/>
    </source>
</evidence>
<dbReference type="SUPFAM" id="SSF101391">
    <property type="entry name" value="Hsp90 co-chaperone CDC37"/>
    <property type="match status" value="1"/>
</dbReference>
<dbReference type="InterPro" id="IPR013874">
    <property type="entry name" value="Cdc37_Hsp90-bd"/>
</dbReference>
<dbReference type="InterPro" id="IPR038189">
    <property type="entry name" value="Cdc37_Hsp90-bd_sf"/>
</dbReference>
<feature type="region of interest" description="Disordered" evidence="6">
    <location>
        <begin position="56"/>
        <end position="78"/>
    </location>
</feature>
<dbReference type="GO" id="GO:0005737">
    <property type="term" value="C:cytoplasm"/>
    <property type="evidence" value="ECO:0007669"/>
    <property type="project" value="UniProtKB-SubCell"/>
</dbReference>
<accession>A0A3B5MCX3</accession>
<proteinExistence type="inferred from homology"/>
<dbReference type="GO" id="GO:0051087">
    <property type="term" value="F:protein-folding chaperone binding"/>
    <property type="evidence" value="ECO:0007669"/>
    <property type="project" value="UniProtKB-UniRule"/>
</dbReference>
<evidence type="ECO:0000313" key="9">
    <source>
        <dbReference type="Ensembl" id="ENSXCOP00000021467.1"/>
    </source>
</evidence>
<reference evidence="9" key="1">
    <citation type="submission" date="2025-08" db="UniProtKB">
        <authorList>
            <consortium name="Ensembl"/>
        </authorList>
    </citation>
    <scope>IDENTIFICATION</scope>
</reference>
<reference evidence="9" key="2">
    <citation type="submission" date="2025-09" db="UniProtKB">
        <authorList>
            <consortium name="Ensembl"/>
        </authorList>
    </citation>
    <scope>IDENTIFICATION</scope>
</reference>
<dbReference type="Proteomes" id="UP000261380">
    <property type="component" value="Unplaced"/>
</dbReference>
<dbReference type="PANTHER" id="PTHR12800:SF3">
    <property type="entry name" value="HSP90 CO-CHAPERONE CDC37"/>
    <property type="match status" value="1"/>
</dbReference>
<feature type="domain" description="Cdc37 N-terminal" evidence="8">
    <location>
        <begin position="2"/>
        <end position="122"/>
    </location>
</feature>
<comment type="subcellular location">
    <subcellularLocation>
        <location evidence="1 5">Cytoplasm</location>
    </subcellularLocation>
</comment>
<dbReference type="GO" id="GO:0051082">
    <property type="term" value="F:unfolded protein binding"/>
    <property type="evidence" value="ECO:0007669"/>
    <property type="project" value="UniProtKB-UniRule"/>
</dbReference>
<keyword evidence="5" id="KW-0143">Chaperone</keyword>
<comment type="function">
    <text evidence="5">Co-chaperone that binds to numerous kinases and promotes their interaction with the Hsp90 complex, resulting in stabilization and promotion of their activity.</text>
</comment>
<sequence length="192" mass="22168">MRIDCGVWDHIYVSHDDDVTSPFVDTPSSFRMRHRVSRDSCCSSCELCGMLETASGSPATTRTPGRADEEEDEEPEAELKKVQAEVKKLEKDEKFFLGHLEAHRRGEKKLEKVLARKGRGKVHIVCKTQQKHKTFVEKYAKEMKHFGMLRRWDDSQKYLSDNPHLVCEESANDLVVLCIDFEIDEVRAVERV</sequence>
<feature type="domain" description="Cdc37 Hsp90 binding" evidence="7">
    <location>
        <begin position="115"/>
        <end position="192"/>
    </location>
</feature>
<keyword evidence="4 5" id="KW-0963">Cytoplasm</keyword>
<dbReference type="GO" id="GO:0019901">
    <property type="term" value="F:protein kinase binding"/>
    <property type="evidence" value="ECO:0007669"/>
    <property type="project" value="UniProtKB-UniRule"/>
</dbReference>
<dbReference type="GO" id="GO:0006457">
    <property type="term" value="P:protein folding"/>
    <property type="evidence" value="ECO:0007669"/>
    <property type="project" value="UniProtKB-UniRule"/>
</dbReference>
<dbReference type="InterPro" id="IPR013855">
    <property type="entry name" value="Cdc37_N_dom"/>
</dbReference>
<dbReference type="Gene3D" id="1.20.58.610">
    <property type="entry name" value="Cdc37, Hsp90 binding domain"/>
    <property type="match status" value="1"/>
</dbReference>
<dbReference type="STRING" id="32473.ENSXCOP00000021467"/>
<evidence type="ECO:0000256" key="1">
    <source>
        <dbReference type="ARBA" id="ARBA00004496"/>
    </source>
</evidence>
<evidence type="ECO:0000256" key="6">
    <source>
        <dbReference type="SAM" id="MobiDB-lite"/>
    </source>
</evidence>
<evidence type="ECO:0000313" key="10">
    <source>
        <dbReference type="Proteomes" id="UP000261380"/>
    </source>
</evidence>
<evidence type="ECO:0000256" key="4">
    <source>
        <dbReference type="ARBA" id="ARBA00022490"/>
    </source>
</evidence>
<keyword evidence="10" id="KW-1185">Reference proteome</keyword>
<dbReference type="SMART" id="SM01071">
    <property type="entry name" value="CDC37_N"/>
    <property type="match status" value="1"/>
</dbReference>
<protein>
    <recommendedName>
        <fullName evidence="3 5">Hsp90 co-chaperone Cdc37</fullName>
    </recommendedName>
    <alternativeName>
        <fullName evidence="5">Hsp90 chaperone protein kinase-targeting subunit</fullName>
    </alternativeName>
</protein>
<evidence type="ECO:0000259" key="7">
    <source>
        <dbReference type="SMART" id="SM01070"/>
    </source>
</evidence>
<name>A0A3B5MCX3_9TELE</name>
<comment type="subunit">
    <text evidence="5">Forms a complex with Hsp90.</text>
</comment>
<comment type="similarity">
    <text evidence="2 5">Belongs to the CDC37 family.</text>
</comment>
<dbReference type="Ensembl" id="ENSXCOT00000021729.1">
    <property type="protein sequence ID" value="ENSXCOP00000021467.1"/>
    <property type="gene ID" value="ENSXCOG00000016067.1"/>
</dbReference>
<evidence type="ECO:0000259" key="8">
    <source>
        <dbReference type="SMART" id="SM01071"/>
    </source>
</evidence>